<organism evidence="1 2">
    <name type="scientific">Paenibacillus popilliae ATCC 14706</name>
    <dbReference type="NCBI Taxonomy" id="1212764"/>
    <lineage>
        <taxon>Bacteria</taxon>
        <taxon>Bacillati</taxon>
        <taxon>Bacillota</taxon>
        <taxon>Bacilli</taxon>
        <taxon>Bacillales</taxon>
        <taxon>Paenibacillaceae</taxon>
        <taxon>Paenibacillus</taxon>
    </lineage>
</organism>
<comment type="caution">
    <text evidence="1">The sequence shown here is derived from an EMBL/GenBank/DDBJ whole genome shotgun (WGS) entry which is preliminary data.</text>
</comment>
<evidence type="ECO:0000313" key="1">
    <source>
        <dbReference type="EMBL" id="GAC44467.1"/>
    </source>
</evidence>
<reference evidence="1 2" key="1">
    <citation type="submission" date="2012-10" db="EMBL/GenBank/DDBJ databases">
        <title>Draft Genome Sequence of Paenibacillus popilliae ATCC 14706T.</title>
        <authorList>
            <person name="Iiyama K."/>
            <person name="Mori K."/>
            <person name="Mon H."/>
            <person name="Chieda Y."/>
            <person name="Lee J.M."/>
            <person name="Kusakabe T."/>
            <person name="Tashiro K."/>
            <person name="Asano S."/>
            <person name="Yasunaga-Aoki C."/>
            <person name="Shimizu S."/>
        </authorList>
    </citation>
    <scope>NUCLEOTIDE SEQUENCE [LARGE SCALE GENOMIC DNA]</scope>
    <source>
        <strain evidence="1 2">ATCC 14706</strain>
    </source>
</reference>
<protein>
    <submittedName>
        <fullName evidence="1">FOG: TPR repeat</fullName>
    </submittedName>
</protein>
<proteinExistence type="predicted"/>
<dbReference type="AlphaFoldDB" id="M9LDJ5"/>
<gene>
    <name evidence="1" type="ORF">PPOP_3873</name>
</gene>
<evidence type="ECO:0000313" key="2">
    <source>
        <dbReference type="Proteomes" id="UP000029453"/>
    </source>
</evidence>
<dbReference type="Proteomes" id="UP000029453">
    <property type="component" value="Unassembled WGS sequence"/>
</dbReference>
<sequence length="76" mass="9188">LSEMDFYGMMNPLATLRIHNRKIRELVRWFNTEKAVLKKLLGELKQIDIQAKERFKEKYFEVDPIITAYRETLKEV</sequence>
<dbReference type="RefSeq" id="WP_006288310.1">
    <property type="nucleotide sequence ID" value="NZ_BALG01000508.1"/>
</dbReference>
<feature type="non-terminal residue" evidence="1">
    <location>
        <position position="1"/>
    </location>
</feature>
<accession>M9LDJ5</accession>
<name>M9LDJ5_PAEPP</name>
<feature type="non-terminal residue" evidence="1">
    <location>
        <position position="76"/>
    </location>
</feature>
<dbReference type="EMBL" id="BALG01000508">
    <property type="protein sequence ID" value="GAC44467.1"/>
    <property type="molecule type" value="Genomic_DNA"/>
</dbReference>
<keyword evidence="2" id="KW-1185">Reference proteome</keyword>